<feature type="transmembrane region" description="Helical" evidence="6">
    <location>
        <begin position="249"/>
        <end position="271"/>
    </location>
</feature>
<dbReference type="PROSITE" id="PS51257">
    <property type="entry name" value="PROKAR_LIPOPROTEIN"/>
    <property type="match status" value="1"/>
</dbReference>
<feature type="transmembrane region" description="Helical" evidence="6">
    <location>
        <begin position="200"/>
        <end position="220"/>
    </location>
</feature>
<evidence type="ECO:0000313" key="7">
    <source>
        <dbReference type="EMBL" id="RDW75000.1"/>
    </source>
</evidence>
<evidence type="ECO:0000256" key="4">
    <source>
        <dbReference type="ARBA" id="ARBA00022989"/>
    </source>
</evidence>
<dbReference type="EMBL" id="PDLM01000006">
    <property type="protein sequence ID" value="RDW75000.1"/>
    <property type="molecule type" value="Genomic_DNA"/>
</dbReference>
<evidence type="ECO:0000256" key="3">
    <source>
        <dbReference type="ARBA" id="ARBA00022692"/>
    </source>
</evidence>
<dbReference type="PANTHER" id="PTHR42038">
    <property type="match status" value="1"/>
</dbReference>
<dbReference type="GO" id="GO:0016829">
    <property type="term" value="F:lyase activity"/>
    <property type="evidence" value="ECO:0007669"/>
    <property type="project" value="InterPro"/>
</dbReference>
<dbReference type="STRING" id="1849047.A0A3D8RM26"/>
<dbReference type="Proteomes" id="UP000256645">
    <property type="component" value="Unassembled WGS sequence"/>
</dbReference>
<dbReference type="GO" id="GO:0016020">
    <property type="term" value="C:membrane"/>
    <property type="evidence" value="ECO:0007669"/>
    <property type="project" value="UniProtKB-SubCell"/>
</dbReference>
<organism evidence="7 8">
    <name type="scientific">Coleophoma cylindrospora</name>
    <dbReference type="NCBI Taxonomy" id="1849047"/>
    <lineage>
        <taxon>Eukaryota</taxon>
        <taxon>Fungi</taxon>
        <taxon>Dikarya</taxon>
        <taxon>Ascomycota</taxon>
        <taxon>Pezizomycotina</taxon>
        <taxon>Leotiomycetes</taxon>
        <taxon>Helotiales</taxon>
        <taxon>Dermateaceae</taxon>
        <taxon>Coleophoma</taxon>
    </lineage>
</organism>
<feature type="transmembrane region" description="Helical" evidence="6">
    <location>
        <begin position="283"/>
        <end position="305"/>
    </location>
</feature>
<evidence type="ECO:0000256" key="6">
    <source>
        <dbReference type="SAM" id="Phobius"/>
    </source>
</evidence>
<protein>
    <submittedName>
        <fullName evidence="7">Uncharacterized protein</fullName>
    </submittedName>
</protein>
<comment type="subcellular location">
    <subcellularLocation>
        <location evidence="1">Membrane</location>
        <topology evidence="1">Multi-pass membrane protein</topology>
    </subcellularLocation>
</comment>
<feature type="transmembrane region" description="Helical" evidence="6">
    <location>
        <begin position="311"/>
        <end position="334"/>
    </location>
</feature>
<comment type="caution">
    <text evidence="7">The sequence shown here is derived from an EMBL/GenBank/DDBJ whole genome shotgun (WGS) entry which is preliminary data.</text>
</comment>
<dbReference type="PANTHER" id="PTHR42038:SF2">
    <property type="entry name" value="TERPENE CYCLASE AUSL"/>
    <property type="match status" value="1"/>
</dbReference>
<gene>
    <name evidence="7" type="ORF">BP6252_06142</name>
</gene>
<keyword evidence="8" id="KW-1185">Reference proteome</keyword>
<dbReference type="Pfam" id="PF25129">
    <property type="entry name" value="Pyr4-TMTC"/>
    <property type="match status" value="1"/>
</dbReference>
<dbReference type="AlphaFoldDB" id="A0A3D8RM26"/>
<sequence length="367" mass="41002">MRTEAVNNQPLGHHSSFHIIINVSLGCARWPNADVPDTSDRNWMTVPLLCLSEWGSKVWGDGQQPEASSVSWVKWARKQQIFLCPTPFEPLTMGSSDIPPPHVSSHVVPVCNALLQLGGGLWTICYILLTRESIKSQSYGMPMFALAFNFAWELVYALTVAEATLEKICFGIWMAIDCGLVYGLLKYGHNEWNHAPAVKNHLGSIFIVLLGGCLVGHWAFAKWWLDNSLGARQGKFYAGKDMGPDTTELGFWSAATAQLILSAASLSQLLIRGHTGGVSWSVWASRLLGTIVGLDMNYLWAWYFWREAHTYVMSPFAIFLWGTGLACDLAYPFVYLQVQKTTKVLDGGRKIRFETEHVSATRREKNL</sequence>
<evidence type="ECO:0000256" key="1">
    <source>
        <dbReference type="ARBA" id="ARBA00004141"/>
    </source>
</evidence>
<proteinExistence type="inferred from homology"/>
<accession>A0A3D8RM26</accession>
<keyword evidence="4 6" id="KW-1133">Transmembrane helix</keyword>
<keyword evidence="5 6" id="KW-0472">Membrane</keyword>
<name>A0A3D8RM26_9HELO</name>
<dbReference type="OrthoDB" id="5294024at2759"/>
<feature type="transmembrane region" description="Helical" evidence="6">
    <location>
        <begin position="141"/>
        <end position="158"/>
    </location>
</feature>
<evidence type="ECO:0000313" key="8">
    <source>
        <dbReference type="Proteomes" id="UP000256645"/>
    </source>
</evidence>
<feature type="transmembrane region" description="Helical" evidence="6">
    <location>
        <begin position="170"/>
        <end position="188"/>
    </location>
</feature>
<keyword evidence="3 6" id="KW-0812">Transmembrane</keyword>
<dbReference type="InterPro" id="IPR039020">
    <property type="entry name" value="PaxB-like"/>
</dbReference>
<evidence type="ECO:0000256" key="2">
    <source>
        <dbReference type="ARBA" id="ARBA00006757"/>
    </source>
</evidence>
<reference evidence="7 8" key="1">
    <citation type="journal article" date="2018" name="IMA Fungus">
        <title>IMA Genome-F 9: Draft genome sequence of Annulohypoxylon stygium, Aspergillus mulundensis, Berkeleyomyces basicola (syn. Thielaviopsis basicola), Ceratocystis smalleyi, two Cercospora beticola strains, Coleophoma cylindrospora, Fusarium fracticaudum, Phialophora cf. hyalina, and Morchella septimelata.</title>
        <authorList>
            <person name="Wingfield B.D."/>
            <person name="Bills G.F."/>
            <person name="Dong Y."/>
            <person name="Huang W."/>
            <person name="Nel W.J."/>
            <person name="Swalarsk-Parry B.S."/>
            <person name="Vaghefi N."/>
            <person name="Wilken P.M."/>
            <person name="An Z."/>
            <person name="de Beer Z.W."/>
            <person name="De Vos L."/>
            <person name="Chen L."/>
            <person name="Duong T.A."/>
            <person name="Gao Y."/>
            <person name="Hammerbacher A."/>
            <person name="Kikkert J.R."/>
            <person name="Li Y."/>
            <person name="Li H."/>
            <person name="Li K."/>
            <person name="Li Q."/>
            <person name="Liu X."/>
            <person name="Ma X."/>
            <person name="Naidoo K."/>
            <person name="Pethybridge S.J."/>
            <person name="Sun J."/>
            <person name="Steenkamp E.T."/>
            <person name="van der Nest M.A."/>
            <person name="van Wyk S."/>
            <person name="Wingfield M.J."/>
            <person name="Xiong C."/>
            <person name="Yue Q."/>
            <person name="Zhang X."/>
        </authorList>
    </citation>
    <scope>NUCLEOTIDE SEQUENCE [LARGE SCALE GENOMIC DNA]</scope>
    <source>
        <strain evidence="7 8">BP6252</strain>
    </source>
</reference>
<evidence type="ECO:0000256" key="5">
    <source>
        <dbReference type="ARBA" id="ARBA00023136"/>
    </source>
</evidence>
<comment type="similarity">
    <text evidence="2">Belongs to the paxB family.</text>
</comment>